<feature type="compositionally biased region" description="Polar residues" evidence="1">
    <location>
        <begin position="20"/>
        <end position="29"/>
    </location>
</feature>
<reference evidence="4" key="1">
    <citation type="submission" date="2011-08" db="EMBL/GenBank/DDBJ databases">
        <authorList>
            <person name="Rombauts S."/>
        </authorList>
    </citation>
    <scope>NUCLEOTIDE SEQUENCE</scope>
    <source>
        <strain evidence="4">London</strain>
    </source>
</reference>
<feature type="compositionally biased region" description="Polar residues" evidence="1">
    <location>
        <begin position="375"/>
        <end position="391"/>
    </location>
</feature>
<feature type="compositionally biased region" description="Polar residues" evidence="1">
    <location>
        <begin position="317"/>
        <end position="341"/>
    </location>
</feature>
<proteinExistence type="predicted"/>
<feature type="region of interest" description="Disordered" evidence="1">
    <location>
        <begin position="1"/>
        <end position="58"/>
    </location>
</feature>
<feature type="transmembrane region" description="Helical" evidence="2">
    <location>
        <begin position="272"/>
        <end position="293"/>
    </location>
</feature>
<organism evidence="3 4">
    <name type="scientific">Tetranychus urticae</name>
    <name type="common">Two-spotted spider mite</name>
    <dbReference type="NCBI Taxonomy" id="32264"/>
    <lineage>
        <taxon>Eukaryota</taxon>
        <taxon>Metazoa</taxon>
        <taxon>Ecdysozoa</taxon>
        <taxon>Arthropoda</taxon>
        <taxon>Chelicerata</taxon>
        <taxon>Arachnida</taxon>
        <taxon>Acari</taxon>
        <taxon>Acariformes</taxon>
        <taxon>Trombidiformes</taxon>
        <taxon>Prostigmata</taxon>
        <taxon>Eleutherengona</taxon>
        <taxon>Raphignathae</taxon>
        <taxon>Tetranychoidea</taxon>
        <taxon>Tetranychidae</taxon>
        <taxon>Tetranychus</taxon>
    </lineage>
</organism>
<dbReference type="EMBL" id="CAEY01000038">
    <property type="status" value="NOT_ANNOTATED_CDS"/>
    <property type="molecule type" value="Genomic_DNA"/>
</dbReference>
<sequence length="425" mass="46083">MDDDIYSLERLRPAPPKPPKSTNVKTTSSIKERNNKSSIGVDSMVSTSPVGATPPVGATVSSHRQLASLQSLTGSVLTQQSSSTSSQQLLLERSLSLQETPSQGLVNGKKQVTSRLQSNPITDSENRLATLLERDSFGPRALNDSATVSSSIEMGGLISATSSSLLHGIILLLIMLASLAAFVASKLADPCEDFYLSDNLECSTLTAICFSAVNILSCLYTFTIYFLHLIGQCDYISWSARRKVAAEIICTLGMISALVASIFALYTKTIALQNLVCVVASAFSIITILLYVLRSGLLLREIRMLWSKPLPSRQSSKISRKTSVVNSNQEGTSNNTGSKKWSTSRGSFSRASVSSASAHQHKSQSQSIKVKRENNQINNVPVNPSNQVGQEQETELEDDHPNQDGFSRLNETDFRPESVLMESAL</sequence>
<feature type="compositionally biased region" description="Low complexity" evidence="1">
    <location>
        <begin position="343"/>
        <end position="367"/>
    </location>
</feature>
<name>T1KFU2_TETUR</name>
<keyword evidence="2" id="KW-0812">Transmembrane</keyword>
<keyword evidence="2" id="KW-1133">Transmembrane helix</keyword>
<protein>
    <recommendedName>
        <fullName evidence="5">MARVEL domain-containing protein</fullName>
    </recommendedName>
</protein>
<keyword evidence="2" id="KW-0472">Membrane</keyword>
<feature type="transmembrane region" description="Helical" evidence="2">
    <location>
        <begin position="204"/>
        <end position="227"/>
    </location>
</feature>
<dbReference type="HOGENOM" id="CLU_335354_0_0_1"/>
<dbReference type="AlphaFoldDB" id="T1KFU2"/>
<feature type="transmembrane region" description="Helical" evidence="2">
    <location>
        <begin position="248"/>
        <end position="266"/>
    </location>
</feature>
<dbReference type="Proteomes" id="UP000015104">
    <property type="component" value="Unassembled WGS sequence"/>
</dbReference>
<reference evidence="3" key="2">
    <citation type="submission" date="2015-06" db="UniProtKB">
        <authorList>
            <consortium name="EnsemblMetazoa"/>
        </authorList>
    </citation>
    <scope>IDENTIFICATION</scope>
</reference>
<feature type="region of interest" description="Disordered" evidence="1">
    <location>
        <begin position="317"/>
        <end position="425"/>
    </location>
</feature>
<evidence type="ECO:0000313" key="3">
    <source>
        <dbReference type="EnsemblMetazoa" id="tetur10g04370.1"/>
    </source>
</evidence>
<feature type="transmembrane region" description="Helical" evidence="2">
    <location>
        <begin position="164"/>
        <end position="184"/>
    </location>
</feature>
<dbReference type="EnsemblMetazoa" id="tetur10g04370.1">
    <property type="protein sequence ID" value="tetur10g04370.1"/>
    <property type="gene ID" value="tetur10g04370"/>
</dbReference>
<evidence type="ECO:0000313" key="4">
    <source>
        <dbReference type="Proteomes" id="UP000015104"/>
    </source>
</evidence>
<feature type="compositionally biased region" description="Polar residues" evidence="1">
    <location>
        <begin position="36"/>
        <end position="50"/>
    </location>
</feature>
<evidence type="ECO:0000256" key="2">
    <source>
        <dbReference type="SAM" id="Phobius"/>
    </source>
</evidence>
<keyword evidence="4" id="KW-1185">Reference proteome</keyword>
<accession>T1KFU2</accession>
<evidence type="ECO:0008006" key="5">
    <source>
        <dbReference type="Google" id="ProtNLM"/>
    </source>
</evidence>
<dbReference type="eggNOG" id="KOG2037">
    <property type="taxonomic scope" value="Eukaryota"/>
</dbReference>
<evidence type="ECO:0000256" key="1">
    <source>
        <dbReference type="SAM" id="MobiDB-lite"/>
    </source>
</evidence>